<gene>
    <name evidence="1" type="ORF">BDY19DRAFT_989156</name>
</gene>
<dbReference type="Proteomes" id="UP001055072">
    <property type="component" value="Unassembled WGS sequence"/>
</dbReference>
<evidence type="ECO:0000313" key="2">
    <source>
        <dbReference type="Proteomes" id="UP001055072"/>
    </source>
</evidence>
<name>A0ACB8UH59_9APHY</name>
<protein>
    <submittedName>
        <fullName evidence="1">Uncharacterized protein</fullName>
    </submittedName>
</protein>
<organism evidence="1 2">
    <name type="scientific">Irpex rosettiformis</name>
    <dbReference type="NCBI Taxonomy" id="378272"/>
    <lineage>
        <taxon>Eukaryota</taxon>
        <taxon>Fungi</taxon>
        <taxon>Dikarya</taxon>
        <taxon>Basidiomycota</taxon>
        <taxon>Agaricomycotina</taxon>
        <taxon>Agaricomycetes</taxon>
        <taxon>Polyporales</taxon>
        <taxon>Irpicaceae</taxon>
        <taxon>Irpex</taxon>
    </lineage>
</organism>
<accession>A0ACB8UH59</accession>
<comment type="caution">
    <text evidence="1">The sequence shown here is derived from an EMBL/GenBank/DDBJ whole genome shotgun (WGS) entry which is preliminary data.</text>
</comment>
<reference evidence="1" key="1">
    <citation type="journal article" date="2021" name="Environ. Microbiol.">
        <title>Gene family expansions and transcriptome signatures uncover fungal adaptations to wood decay.</title>
        <authorList>
            <person name="Hage H."/>
            <person name="Miyauchi S."/>
            <person name="Viragh M."/>
            <person name="Drula E."/>
            <person name="Min B."/>
            <person name="Chaduli D."/>
            <person name="Navarro D."/>
            <person name="Favel A."/>
            <person name="Norest M."/>
            <person name="Lesage-Meessen L."/>
            <person name="Balint B."/>
            <person name="Merenyi Z."/>
            <person name="de Eugenio L."/>
            <person name="Morin E."/>
            <person name="Martinez A.T."/>
            <person name="Baldrian P."/>
            <person name="Stursova M."/>
            <person name="Martinez M.J."/>
            <person name="Novotny C."/>
            <person name="Magnuson J.K."/>
            <person name="Spatafora J.W."/>
            <person name="Maurice S."/>
            <person name="Pangilinan J."/>
            <person name="Andreopoulos W."/>
            <person name="LaButti K."/>
            <person name="Hundley H."/>
            <person name="Na H."/>
            <person name="Kuo A."/>
            <person name="Barry K."/>
            <person name="Lipzen A."/>
            <person name="Henrissat B."/>
            <person name="Riley R."/>
            <person name="Ahrendt S."/>
            <person name="Nagy L.G."/>
            <person name="Grigoriev I.V."/>
            <person name="Martin F."/>
            <person name="Rosso M.N."/>
        </authorList>
    </citation>
    <scope>NUCLEOTIDE SEQUENCE</scope>
    <source>
        <strain evidence="1">CBS 384.51</strain>
    </source>
</reference>
<dbReference type="EMBL" id="MU274901">
    <property type="protein sequence ID" value="KAI0093593.1"/>
    <property type="molecule type" value="Genomic_DNA"/>
</dbReference>
<keyword evidence="2" id="KW-1185">Reference proteome</keyword>
<sequence>MSRFRPSRASSPLRSALKVPTIVAAEEILNNSRSSIASAPELAALSLEDIEFIDTVISKAGPSATTFLTIFKAYNDTLQERGMDPQHEVVYYGKLLKLGTLRGKNWGEKWEMVKGQQLNTGVKLPAKDVLAKKAPLPPPEPRSSSPLPSKAKILTRLTGTLKALDKDDDAFTLHSHQDDTDSDAKEAVDDELDVTPVPRHRTRTTTARRPNSSTLSTITNTVDLTEKPLPTSRTNPPALKPQRPFSRVTTAWDAETSDATVDTAQAPSSVPPSYGAATREFGSGSKPSSYAPLRALARAHTQTSSATSQASTSHAAPAAARAAILQARERRGSVLNEDDAWNKIKMARDEEEADRFREERLVERCFEVWKQGYQWIVTTNEQISQARDSLIVRLALHNWRAKTAGRRELYGRVAQLSDSRRLKAAIQLWRVKLKERKQAQWRNDMRMRMKTVHDRHEMKLKKDAWAKWRQLHRSRIAAQQYSQKLVLRLYNRWKTKLVALDRLENAAGQLIARRGKAQKERCWEMWKREMGVRNAERDMAERVGLRILSNAMGVWKRRLFSNQLADDHYNGLVQKHVFRRWQSAQGRTTALEHKAEQYRTRQDDVLIRAIWRIWKAHERGKLLERVKIARLYKQTLVKWAQRVDQQKQLEDRAIAFSLRSSSTLASGSLQKWRQMYTTHQNAQTFAMHYRSIQLRFKMMLVWRLQLRAKLKLLKQAKLVEKYFIVRNAWKIWQEKLAEKRREQKLKVFEGRLVRSYFREWVGRAQAQRSMKLSEESITQRVDLRIVSEALTRWTNRVADMKFRELEVSSQADRKGLTIAFKKWKNVCIRHVEELSLMESYQDVKREENMRKMFYRWHSAARKSRHRRLLLQQKEEELKMTIIAGAWDKWRERYLAIRLQPVADAFLVQNQQNLVFRAFGIWHSKTNSLPAVRFHASHLKARFWRTWRDAMPRVLQAREARETDRASLLSKAFGRWMQAYKTKIELKAVARARYLRLPTAAPRQSGASSRSITASKPTTASASSFPRPAVRSTKPLSDASGPSSAPPPPPVTAGFYKGRLGIASLLSERSRSPERISRPRLSTASPTRPKLSTRASTVRDTSPARTTTSSSRYYSQRQNDGFLRVPVSVTAPSSAAGDTDEIGRSKLWQQLRGLQLRSRPPTDLGSLASREPP</sequence>
<proteinExistence type="predicted"/>
<evidence type="ECO:0000313" key="1">
    <source>
        <dbReference type="EMBL" id="KAI0093593.1"/>
    </source>
</evidence>